<dbReference type="Gene3D" id="1.10.287.130">
    <property type="match status" value="1"/>
</dbReference>
<evidence type="ECO:0000313" key="14">
    <source>
        <dbReference type="Proteomes" id="UP000029736"/>
    </source>
</evidence>
<evidence type="ECO:0000256" key="9">
    <source>
        <dbReference type="PROSITE-ProRule" id="PRU00169"/>
    </source>
</evidence>
<dbReference type="Pfam" id="PF00512">
    <property type="entry name" value="HisKA"/>
    <property type="match status" value="1"/>
</dbReference>
<evidence type="ECO:0000256" key="3">
    <source>
        <dbReference type="ARBA" id="ARBA00022553"/>
    </source>
</evidence>
<dbReference type="PROSITE" id="PS50110">
    <property type="entry name" value="RESPONSE_REGULATORY"/>
    <property type="match status" value="1"/>
</dbReference>
<comment type="caution">
    <text evidence="13">The sequence shown here is derived from an EMBL/GenBank/DDBJ whole genome shotgun (WGS) entry which is preliminary data.</text>
</comment>
<protein>
    <recommendedName>
        <fullName evidence="2">histidine kinase</fullName>
        <ecNumber evidence="2">2.7.13.3</ecNumber>
    </recommendedName>
</protein>
<proteinExistence type="predicted"/>
<accession>A0A098S4A3</accession>
<dbReference type="Pfam" id="PF00072">
    <property type="entry name" value="Response_reg"/>
    <property type="match status" value="1"/>
</dbReference>
<dbReference type="Gene3D" id="1.10.10.60">
    <property type="entry name" value="Homeodomain-like"/>
    <property type="match status" value="1"/>
</dbReference>
<sequence length="1267" mass="143641">MSILLRFIPVIAIIVFTVPGTAQTPNYIHFTPELGLPSRQVYSTMRDSVGYVWVCTNRGLAKFDGYSFSVFNLEHNLPSLDIWGTFQDEEGKIWLSTFNEVIYFKDGQFHKCTRDSSAQFFIYRYYEREGDGVYFTTDQDTGNLYEVVHDTVRQIHSFDNEKVIGIGSANERQTYFATADDGIKLYKKVLDSLALELELKSQNDFIKRAVWFASKWCFFTQDSLYTYDLMKIRSVSFSDLLDQDLVLNRVIVVSEDKLGLLTSKGTFIVDRNLKRVPGMAFLSTLDLNIIKEDRNRNIWISTINGLYLLTPRNIGSAQIYLPKTLSPNSCTKLAFDLDHRIWIGAKSGELFVLDKDKFVSCFDVQDHFGGGNIRTIHFISNRRMLIAGDFGFAVLSNRALNGNSWQAEHFFPGNYKHISQSHSGKIFVSAAEGVFTFDKRHNTLDTIHKGRVYATVFDDENEVLAMGRNDGLFLKYEEGIDNEPTIYKALDKPVRDIHLDDSGRLWVATNGHGLFVLDKNLRQRVILENKIVKSIAEDGNGNLWAVTPDGLIKCSLAGEAPDQLTWQFINLKQYTAAHELNDLSLVNETIILAAGKGLKIFNADSLLTKREQPNLIISKVAVNGRTLALKPSYELNHHQNKIQIHYVGLSYQSLGEIKYQTKLEGQGIQQGWEETKVRYKEFVSLQPGTYTFRIRAADSAMNTPLEEKITFKILPPWYGQLWAKVMGAILIISLLILGFNAAMAQKTKQIEYKNLKELDIIKSRLYTYFTHEFQSPLSIIKGISEELLFKPNSDTADGIALINRNADHLSRLVKQLLDLRRLEVAEIKTTYVYGDVVSYLRYLVDSFQPLALNKQITLQLIAPGDGVSMHYDPEKLNLIIRNLISNAIKFTPPGGKVEVEVEQEGQYFKIQIKDNGIGIEKEALSKIFGFFQQPDQRGIAQMPGYGIGLSLVRELVRLLRGTVMIESKAGEGTNFILRFPIDERRSSPSSLQTRPEKSSLTSKVKGAQPTLLIVEDNQDVLQFLNMVLQADYHIIQATNGLEGLETALSFIPEIVISDVLMPEKDGFWLCSQLKKNTATEHIPIILLTGLDEESKTYGWKSGADAFITKPFLPTELKAKIGQLLLTQARLREKYRREGYVEELLQRLHSEALSSAKSDEAFLVNTMKIIVANLSDAQFDVEQLARELNLSRSQLFRKFNNLLQQPPKTFILSIRLTTAKKMLLETGKSIKEIAYETGFSSPNFFARQFKKTFGKSPSEFRKSGGKNL</sequence>
<keyword evidence="7" id="KW-0238">DNA-binding</keyword>
<dbReference type="InterPro" id="IPR015943">
    <property type="entry name" value="WD40/YVTN_repeat-like_dom_sf"/>
</dbReference>
<dbReference type="PRINTS" id="PR00344">
    <property type="entry name" value="BCTRLSENSOR"/>
</dbReference>
<keyword evidence="14" id="KW-1185">Reference proteome</keyword>
<keyword evidence="8" id="KW-0804">Transcription</keyword>
<keyword evidence="3 9" id="KW-0597">Phosphoprotein</keyword>
<feature type="domain" description="HTH araC/xylS-type" evidence="10">
    <location>
        <begin position="1163"/>
        <end position="1262"/>
    </location>
</feature>
<dbReference type="CDD" id="cd00075">
    <property type="entry name" value="HATPase"/>
    <property type="match status" value="1"/>
</dbReference>
<dbReference type="PANTHER" id="PTHR43547:SF2">
    <property type="entry name" value="HYBRID SIGNAL TRANSDUCTION HISTIDINE KINASE C"/>
    <property type="match status" value="1"/>
</dbReference>
<gene>
    <name evidence="13" type="ORF">IX84_19190</name>
</gene>
<dbReference type="SUPFAM" id="SSF101898">
    <property type="entry name" value="NHL repeat"/>
    <property type="match status" value="2"/>
</dbReference>
<dbReference type="SMART" id="SM00342">
    <property type="entry name" value="HTH_ARAC"/>
    <property type="match status" value="1"/>
</dbReference>
<evidence type="ECO:0000256" key="1">
    <source>
        <dbReference type="ARBA" id="ARBA00000085"/>
    </source>
</evidence>
<dbReference type="InterPro" id="IPR001789">
    <property type="entry name" value="Sig_transdc_resp-reg_receiver"/>
</dbReference>
<dbReference type="CDD" id="cd00082">
    <property type="entry name" value="HisKA"/>
    <property type="match status" value="1"/>
</dbReference>
<organism evidence="13 14">
    <name type="scientific">Phaeodactylibacter xiamenensis</name>
    <dbReference type="NCBI Taxonomy" id="1524460"/>
    <lineage>
        <taxon>Bacteria</taxon>
        <taxon>Pseudomonadati</taxon>
        <taxon>Bacteroidota</taxon>
        <taxon>Saprospiria</taxon>
        <taxon>Saprospirales</taxon>
        <taxon>Haliscomenobacteraceae</taxon>
        <taxon>Phaeodactylibacter</taxon>
    </lineage>
</organism>
<reference evidence="13 14" key="1">
    <citation type="journal article" date="2014" name="Int. J. Syst. Evol. Microbiol.">
        <title>Phaeodactylibacter xiamenensis gen. nov., sp. nov., a member of the family Saprospiraceae isolated from the marine alga Phaeodactylum tricornutum.</title>
        <authorList>
            <person name="Chen Z.Jr."/>
            <person name="Lei X."/>
            <person name="Lai Q."/>
            <person name="Li Y."/>
            <person name="Zhang B."/>
            <person name="Zhang J."/>
            <person name="Zhang H."/>
            <person name="Yang L."/>
            <person name="Zheng W."/>
            <person name="Tian Y."/>
            <person name="Yu Z."/>
            <person name="Xu H.Jr."/>
            <person name="Zheng T."/>
        </authorList>
    </citation>
    <scope>NUCLEOTIDE SEQUENCE [LARGE SCALE GENOMIC DNA]</scope>
    <source>
        <strain evidence="13 14">KD52</strain>
    </source>
</reference>
<evidence type="ECO:0000256" key="6">
    <source>
        <dbReference type="ARBA" id="ARBA00023015"/>
    </source>
</evidence>
<comment type="catalytic activity">
    <reaction evidence="1">
        <text>ATP + protein L-histidine = ADP + protein N-phospho-L-histidine.</text>
        <dbReference type="EC" id="2.7.13.3"/>
    </reaction>
</comment>
<dbReference type="InterPro" id="IPR003661">
    <property type="entry name" value="HisK_dim/P_dom"/>
</dbReference>
<evidence type="ECO:0000259" key="10">
    <source>
        <dbReference type="PROSITE" id="PS01124"/>
    </source>
</evidence>
<dbReference type="SMART" id="SM00448">
    <property type="entry name" value="REC"/>
    <property type="match status" value="1"/>
</dbReference>
<dbReference type="GO" id="GO:0000155">
    <property type="term" value="F:phosphorelay sensor kinase activity"/>
    <property type="evidence" value="ECO:0007669"/>
    <property type="project" value="InterPro"/>
</dbReference>
<dbReference type="Gene3D" id="3.30.565.10">
    <property type="entry name" value="Histidine kinase-like ATPase, C-terminal domain"/>
    <property type="match status" value="1"/>
</dbReference>
<dbReference type="InterPro" id="IPR018060">
    <property type="entry name" value="HTH_AraC"/>
</dbReference>
<dbReference type="PROSITE" id="PS01124">
    <property type="entry name" value="HTH_ARAC_FAMILY_2"/>
    <property type="match status" value="1"/>
</dbReference>
<dbReference type="FunFam" id="3.30.565.10:FF:000006">
    <property type="entry name" value="Sensor histidine kinase WalK"/>
    <property type="match status" value="1"/>
</dbReference>
<dbReference type="InterPro" id="IPR011006">
    <property type="entry name" value="CheY-like_superfamily"/>
</dbReference>
<feature type="modified residue" description="4-aspartylphosphate" evidence="9">
    <location>
        <position position="1058"/>
    </location>
</feature>
<dbReference type="GO" id="GO:0043565">
    <property type="term" value="F:sequence-specific DNA binding"/>
    <property type="evidence" value="ECO:0007669"/>
    <property type="project" value="InterPro"/>
</dbReference>
<keyword evidence="6" id="KW-0805">Transcription regulation</keyword>
<evidence type="ECO:0000256" key="5">
    <source>
        <dbReference type="ARBA" id="ARBA00022777"/>
    </source>
</evidence>
<dbReference type="InterPro" id="IPR005467">
    <property type="entry name" value="His_kinase_dom"/>
</dbReference>
<dbReference type="Proteomes" id="UP000029736">
    <property type="component" value="Unassembled WGS sequence"/>
</dbReference>
<dbReference type="PROSITE" id="PS00041">
    <property type="entry name" value="HTH_ARAC_FAMILY_1"/>
    <property type="match status" value="1"/>
</dbReference>
<dbReference type="SUPFAM" id="SSF46689">
    <property type="entry name" value="Homeodomain-like"/>
    <property type="match status" value="1"/>
</dbReference>
<dbReference type="InterPro" id="IPR003594">
    <property type="entry name" value="HATPase_dom"/>
</dbReference>
<evidence type="ECO:0000259" key="12">
    <source>
        <dbReference type="PROSITE" id="PS50110"/>
    </source>
</evidence>
<evidence type="ECO:0000256" key="2">
    <source>
        <dbReference type="ARBA" id="ARBA00012438"/>
    </source>
</evidence>
<feature type="domain" description="Response regulatory" evidence="12">
    <location>
        <begin position="1010"/>
        <end position="1124"/>
    </location>
</feature>
<dbReference type="SMART" id="SM00387">
    <property type="entry name" value="HATPase_c"/>
    <property type="match status" value="1"/>
</dbReference>
<dbReference type="EMBL" id="JPOS01000054">
    <property type="protein sequence ID" value="KGE86806.1"/>
    <property type="molecule type" value="Genomic_DNA"/>
</dbReference>
<dbReference type="SUPFAM" id="SSF47384">
    <property type="entry name" value="Homodimeric domain of signal transducing histidine kinase"/>
    <property type="match status" value="1"/>
</dbReference>
<dbReference type="STRING" id="1524460.IX84_19190"/>
<dbReference type="EC" id="2.7.13.3" evidence="2"/>
<dbReference type="Gene3D" id="2.60.40.10">
    <property type="entry name" value="Immunoglobulins"/>
    <property type="match status" value="1"/>
</dbReference>
<evidence type="ECO:0000256" key="4">
    <source>
        <dbReference type="ARBA" id="ARBA00022679"/>
    </source>
</evidence>
<dbReference type="SUPFAM" id="SSF63829">
    <property type="entry name" value="Calcium-dependent phosphotriesterase"/>
    <property type="match status" value="1"/>
</dbReference>
<dbReference type="SUPFAM" id="SSF55874">
    <property type="entry name" value="ATPase domain of HSP90 chaperone/DNA topoisomerase II/histidine kinase"/>
    <property type="match status" value="1"/>
</dbReference>
<dbReference type="GO" id="GO:0003700">
    <property type="term" value="F:DNA-binding transcription factor activity"/>
    <property type="evidence" value="ECO:0007669"/>
    <property type="project" value="InterPro"/>
</dbReference>
<dbReference type="PANTHER" id="PTHR43547">
    <property type="entry name" value="TWO-COMPONENT HISTIDINE KINASE"/>
    <property type="match status" value="1"/>
</dbReference>
<dbReference type="Pfam" id="PF02518">
    <property type="entry name" value="HATPase_c"/>
    <property type="match status" value="1"/>
</dbReference>
<keyword evidence="5" id="KW-0418">Kinase</keyword>
<dbReference type="Gene3D" id="2.130.10.10">
    <property type="entry name" value="YVTN repeat-like/Quinoprotein amine dehydrogenase"/>
    <property type="match status" value="3"/>
</dbReference>
<evidence type="ECO:0000256" key="8">
    <source>
        <dbReference type="ARBA" id="ARBA00023163"/>
    </source>
</evidence>
<dbReference type="SMART" id="SM00388">
    <property type="entry name" value="HisKA"/>
    <property type="match status" value="1"/>
</dbReference>
<dbReference type="InterPro" id="IPR013783">
    <property type="entry name" value="Ig-like_fold"/>
</dbReference>
<dbReference type="InterPro" id="IPR036890">
    <property type="entry name" value="HATPase_C_sf"/>
</dbReference>
<dbReference type="InterPro" id="IPR018062">
    <property type="entry name" value="HTH_AraC-typ_CS"/>
</dbReference>
<dbReference type="AlphaFoldDB" id="A0A098S4A3"/>
<dbReference type="InterPro" id="IPR004358">
    <property type="entry name" value="Sig_transdc_His_kin-like_C"/>
</dbReference>
<dbReference type="PROSITE" id="PS50109">
    <property type="entry name" value="HIS_KIN"/>
    <property type="match status" value="1"/>
</dbReference>
<dbReference type="InterPro" id="IPR036097">
    <property type="entry name" value="HisK_dim/P_sf"/>
</dbReference>
<dbReference type="InterPro" id="IPR009057">
    <property type="entry name" value="Homeodomain-like_sf"/>
</dbReference>
<name>A0A098S4A3_9BACT</name>
<dbReference type="SUPFAM" id="SSF52172">
    <property type="entry name" value="CheY-like"/>
    <property type="match status" value="1"/>
</dbReference>
<dbReference type="Gene3D" id="3.40.50.2300">
    <property type="match status" value="1"/>
</dbReference>
<feature type="domain" description="Histidine kinase" evidence="11">
    <location>
        <begin position="768"/>
        <end position="983"/>
    </location>
</feature>
<evidence type="ECO:0000256" key="7">
    <source>
        <dbReference type="ARBA" id="ARBA00023125"/>
    </source>
</evidence>
<evidence type="ECO:0000313" key="13">
    <source>
        <dbReference type="EMBL" id="KGE86806.1"/>
    </source>
</evidence>
<dbReference type="Pfam" id="PF12833">
    <property type="entry name" value="HTH_18"/>
    <property type="match status" value="1"/>
</dbReference>
<evidence type="ECO:0000259" key="11">
    <source>
        <dbReference type="PROSITE" id="PS50109"/>
    </source>
</evidence>
<keyword evidence="4" id="KW-0808">Transferase</keyword>